<evidence type="ECO:0000259" key="2">
    <source>
        <dbReference type="PROSITE" id="PS50213"/>
    </source>
</evidence>
<accession>A0ABS9SNB1</accession>
<dbReference type="Gene3D" id="2.30.180.10">
    <property type="entry name" value="FAS1 domain"/>
    <property type="match status" value="1"/>
</dbReference>
<name>A0ABS9SNB1_9BACT</name>
<evidence type="ECO:0000256" key="1">
    <source>
        <dbReference type="SAM" id="SignalP"/>
    </source>
</evidence>
<dbReference type="PROSITE" id="PS50213">
    <property type="entry name" value="FAS1"/>
    <property type="match status" value="1"/>
</dbReference>
<dbReference type="PROSITE" id="PS51257">
    <property type="entry name" value="PROKAR_LIPOPROTEIN"/>
    <property type="match status" value="1"/>
</dbReference>
<protein>
    <submittedName>
        <fullName evidence="3">Fasciclin domain-containing protein</fullName>
    </submittedName>
</protein>
<feature type="domain" description="FAS1" evidence="2">
    <location>
        <begin position="37"/>
        <end position="201"/>
    </location>
</feature>
<sequence>MFRKLHIALFVCLSCTLLFLSCAKEVNQYYEPKSSLDKNIVDVLEADGRFASFVRIIDKVGLRKTLGGSAMYTCLAPDDAQVNLYLSKNGYNSIEATPDNFLRRYVNYHFINGMYYEYDVNKLYNTATSLINRSRAANFTTRTEGNTPGKRIRLFSNSFCKTNRKIILHSMERWRGIKAFLLKGLIFQSLILTRVTVLYMS</sequence>
<dbReference type="Pfam" id="PF02469">
    <property type="entry name" value="Fasciclin"/>
    <property type="match status" value="1"/>
</dbReference>
<dbReference type="SUPFAM" id="SSF82153">
    <property type="entry name" value="FAS1 domain"/>
    <property type="match status" value="1"/>
</dbReference>
<dbReference type="InterPro" id="IPR000782">
    <property type="entry name" value="FAS1_domain"/>
</dbReference>
<feature type="signal peptide" evidence="1">
    <location>
        <begin position="1"/>
        <end position="23"/>
    </location>
</feature>
<keyword evidence="4" id="KW-1185">Reference proteome</keyword>
<keyword evidence="1" id="KW-0732">Signal</keyword>
<comment type="caution">
    <text evidence="3">The sequence shown here is derived from an EMBL/GenBank/DDBJ whole genome shotgun (WGS) entry which is preliminary data.</text>
</comment>
<feature type="chain" id="PRO_5046276859" evidence="1">
    <location>
        <begin position="24"/>
        <end position="201"/>
    </location>
</feature>
<reference evidence="3 4" key="1">
    <citation type="submission" date="2022-02" db="EMBL/GenBank/DDBJ databases">
        <authorList>
            <person name="Min J."/>
        </authorList>
    </citation>
    <scope>NUCLEOTIDE SEQUENCE [LARGE SCALE GENOMIC DNA]</scope>
    <source>
        <strain evidence="3 4">GR10-1</strain>
    </source>
</reference>
<dbReference type="RefSeq" id="WP_240831858.1">
    <property type="nucleotide sequence ID" value="NZ_JAKWBL010000004.1"/>
</dbReference>
<evidence type="ECO:0000313" key="4">
    <source>
        <dbReference type="Proteomes" id="UP001202248"/>
    </source>
</evidence>
<evidence type="ECO:0000313" key="3">
    <source>
        <dbReference type="EMBL" id="MCH5599830.1"/>
    </source>
</evidence>
<dbReference type="InterPro" id="IPR036378">
    <property type="entry name" value="FAS1_dom_sf"/>
</dbReference>
<organism evidence="3 4">
    <name type="scientific">Niabella ginsengisoli</name>
    <dbReference type="NCBI Taxonomy" id="522298"/>
    <lineage>
        <taxon>Bacteria</taxon>
        <taxon>Pseudomonadati</taxon>
        <taxon>Bacteroidota</taxon>
        <taxon>Chitinophagia</taxon>
        <taxon>Chitinophagales</taxon>
        <taxon>Chitinophagaceae</taxon>
        <taxon>Niabella</taxon>
    </lineage>
</organism>
<dbReference type="Proteomes" id="UP001202248">
    <property type="component" value="Unassembled WGS sequence"/>
</dbReference>
<dbReference type="EMBL" id="JAKWBL010000004">
    <property type="protein sequence ID" value="MCH5599830.1"/>
    <property type="molecule type" value="Genomic_DNA"/>
</dbReference>
<proteinExistence type="predicted"/>
<gene>
    <name evidence="3" type="ORF">MKP09_18880</name>
</gene>